<gene>
    <name evidence="1" type="ORF">AX774_g7812</name>
</gene>
<keyword evidence="2" id="KW-1185">Reference proteome</keyword>
<organism evidence="1 2">
    <name type="scientific">Zancudomyces culisetae</name>
    <name type="common">Gut fungus</name>
    <name type="synonym">Smittium culisetae</name>
    <dbReference type="NCBI Taxonomy" id="1213189"/>
    <lineage>
        <taxon>Eukaryota</taxon>
        <taxon>Fungi</taxon>
        <taxon>Fungi incertae sedis</taxon>
        <taxon>Zoopagomycota</taxon>
        <taxon>Kickxellomycotina</taxon>
        <taxon>Harpellomycetes</taxon>
        <taxon>Harpellales</taxon>
        <taxon>Legeriomycetaceae</taxon>
        <taxon>Zancudomyces</taxon>
    </lineage>
</organism>
<name>A0A1R1PCX7_ZANCU</name>
<dbReference type="AlphaFoldDB" id="A0A1R1PCX7"/>
<sequence>MHVVTLARLREQSLAPLCFPFGSCGLHYAALRFDSPLHIHHPLLCPHPLHSPFHPHPHRYHHLHHPRPLFQVCFQSAQLNTVHNLTSLPNSDSIKQYRPLNLTAFSNGAVFSNDALINHHPITNLTVVPNHCSALHYTLPAHYHIVSQIYLPSSLYPQLVPHTDIPHHTPYTLLSLLRSKCRCIASFISMFATTFDVSSRKSPLITPCPSTNRSTSPVVFSPSSVLYTLTFIIPLFHPSPSLPVPVPLPFLFFLLFK</sequence>
<reference evidence="2" key="1">
    <citation type="submission" date="2017-01" db="EMBL/GenBank/DDBJ databases">
        <authorList>
            <person name="Wang Y."/>
            <person name="White M."/>
            <person name="Kvist S."/>
            <person name="Moncalvo J.-M."/>
        </authorList>
    </citation>
    <scope>NUCLEOTIDE SEQUENCE [LARGE SCALE GENOMIC DNA]</scope>
    <source>
        <strain evidence="2">COL-18-3</strain>
    </source>
</reference>
<dbReference type="Proteomes" id="UP000188320">
    <property type="component" value="Unassembled WGS sequence"/>
</dbReference>
<comment type="caution">
    <text evidence="1">The sequence shown here is derived from an EMBL/GenBank/DDBJ whole genome shotgun (WGS) entry which is preliminary data.</text>
</comment>
<protein>
    <submittedName>
        <fullName evidence="1">Uncharacterized protein</fullName>
    </submittedName>
</protein>
<evidence type="ECO:0000313" key="1">
    <source>
        <dbReference type="EMBL" id="OMH78789.1"/>
    </source>
</evidence>
<proteinExistence type="predicted"/>
<dbReference type="EMBL" id="LSSK01001796">
    <property type="protein sequence ID" value="OMH78789.1"/>
    <property type="molecule type" value="Genomic_DNA"/>
</dbReference>
<accession>A0A1R1PCX7</accession>
<evidence type="ECO:0000313" key="2">
    <source>
        <dbReference type="Proteomes" id="UP000188320"/>
    </source>
</evidence>